<keyword evidence="10" id="KW-0479">Metal-binding</keyword>
<dbReference type="Gene3D" id="3.40.50.150">
    <property type="entry name" value="Vaccinia Virus protein VP39"/>
    <property type="match status" value="1"/>
</dbReference>
<feature type="region of interest" description="Disordered" evidence="17">
    <location>
        <begin position="1"/>
        <end position="20"/>
    </location>
</feature>
<dbReference type="SUPFAM" id="SSF57903">
    <property type="entry name" value="FYVE/PHD zinc finger"/>
    <property type="match status" value="1"/>
</dbReference>
<dbReference type="Pfam" id="PF00145">
    <property type="entry name" value="DNA_methylase"/>
    <property type="match status" value="1"/>
</dbReference>
<dbReference type="InterPro" id="IPR037185">
    <property type="entry name" value="EmrE-like"/>
</dbReference>
<dbReference type="InterPro" id="IPR029063">
    <property type="entry name" value="SAM-dependent_MTases_sf"/>
</dbReference>
<dbReference type="EC" id="2.1.1.37" evidence="4"/>
<keyword evidence="5" id="KW-0813">Transport</keyword>
<dbReference type="Gene3D" id="3.30.40.10">
    <property type="entry name" value="Zinc/RING finger domain, C3HC4 (zinc finger)"/>
    <property type="match status" value="1"/>
</dbReference>
<feature type="transmembrane region" description="Helical" evidence="18">
    <location>
        <begin position="913"/>
        <end position="936"/>
    </location>
</feature>
<evidence type="ECO:0000256" key="11">
    <source>
        <dbReference type="ARBA" id="ARBA00022771"/>
    </source>
</evidence>
<evidence type="ECO:0000256" key="13">
    <source>
        <dbReference type="ARBA" id="ARBA00022989"/>
    </source>
</evidence>
<dbReference type="GO" id="GO:0003886">
    <property type="term" value="F:DNA (cytosine-5-)-methyltransferase activity"/>
    <property type="evidence" value="ECO:0007669"/>
    <property type="project" value="UniProtKB-EC"/>
</dbReference>
<evidence type="ECO:0000256" key="2">
    <source>
        <dbReference type="ARBA" id="ARBA00004141"/>
    </source>
</evidence>
<dbReference type="GO" id="GO:0005634">
    <property type="term" value="C:nucleus"/>
    <property type="evidence" value="ECO:0007669"/>
    <property type="project" value="UniProtKB-SubCell"/>
</dbReference>
<dbReference type="GO" id="GO:0016020">
    <property type="term" value="C:membrane"/>
    <property type="evidence" value="ECO:0007669"/>
    <property type="project" value="UniProtKB-SubCell"/>
</dbReference>
<evidence type="ECO:0000256" key="6">
    <source>
        <dbReference type="ARBA" id="ARBA00022603"/>
    </source>
</evidence>
<accession>A0A0V1N3D1</accession>
<dbReference type="CDD" id="cd05835">
    <property type="entry name" value="PWWP_DNMT3"/>
    <property type="match status" value="1"/>
</dbReference>
<dbReference type="PROSITE" id="PS51679">
    <property type="entry name" value="SAM_MT_C5"/>
    <property type="match status" value="1"/>
</dbReference>
<dbReference type="SUPFAM" id="SSF53335">
    <property type="entry name" value="S-adenosyl-L-methionine-dependent methyltransferases"/>
    <property type="match status" value="1"/>
</dbReference>
<dbReference type="InterPro" id="IPR050390">
    <property type="entry name" value="C5-Methyltransferase"/>
</dbReference>
<feature type="transmembrane region" description="Helical" evidence="18">
    <location>
        <begin position="741"/>
        <end position="760"/>
    </location>
</feature>
<dbReference type="PROSITE" id="PS51533">
    <property type="entry name" value="ADD"/>
    <property type="match status" value="1"/>
</dbReference>
<feature type="transmembrane region" description="Helical" evidence="18">
    <location>
        <begin position="681"/>
        <end position="701"/>
    </location>
</feature>
<evidence type="ECO:0000256" key="17">
    <source>
        <dbReference type="SAM" id="MobiDB-lite"/>
    </source>
</evidence>
<evidence type="ECO:0000256" key="10">
    <source>
        <dbReference type="ARBA" id="ARBA00022723"/>
    </source>
</evidence>
<dbReference type="GO" id="GO:0008270">
    <property type="term" value="F:zinc ion binding"/>
    <property type="evidence" value="ECO:0007669"/>
    <property type="project" value="UniProtKB-KW"/>
</dbReference>
<evidence type="ECO:0000313" key="22">
    <source>
        <dbReference type="Proteomes" id="UP000054843"/>
    </source>
</evidence>
<dbReference type="InterPro" id="IPR025766">
    <property type="entry name" value="ADD"/>
</dbReference>
<dbReference type="Proteomes" id="UP000054843">
    <property type="component" value="Unassembled WGS sequence"/>
</dbReference>
<dbReference type="PANTHER" id="PTHR23068">
    <property type="entry name" value="DNA CYTOSINE-5- -METHYLTRANSFERASE 3-RELATED"/>
    <property type="match status" value="1"/>
</dbReference>
<dbReference type="GO" id="GO:0010468">
    <property type="term" value="P:regulation of gene expression"/>
    <property type="evidence" value="ECO:0007669"/>
    <property type="project" value="UniProtKB-ARBA"/>
</dbReference>
<comment type="caution">
    <text evidence="21">The sequence shown here is derived from an EMBL/GenBank/DDBJ whole genome shotgun (WGS) entry which is preliminary data.</text>
</comment>
<evidence type="ECO:0000256" key="7">
    <source>
        <dbReference type="ARBA" id="ARBA00022679"/>
    </source>
</evidence>
<evidence type="ECO:0000256" key="5">
    <source>
        <dbReference type="ARBA" id="ARBA00022448"/>
    </source>
</evidence>
<keyword evidence="14 18" id="KW-0472">Membrane</keyword>
<comment type="similarity">
    <text evidence="3">Belongs to the nucleotide-sugar transporter family. SLC35B subfamily.</text>
</comment>
<evidence type="ECO:0000259" key="20">
    <source>
        <dbReference type="PROSITE" id="PS51533"/>
    </source>
</evidence>
<organism evidence="21 22">
    <name type="scientific">Trichinella papuae</name>
    <dbReference type="NCBI Taxonomy" id="268474"/>
    <lineage>
        <taxon>Eukaryota</taxon>
        <taxon>Metazoa</taxon>
        <taxon>Ecdysozoa</taxon>
        <taxon>Nematoda</taxon>
        <taxon>Enoplea</taxon>
        <taxon>Dorylaimia</taxon>
        <taxon>Trichinellida</taxon>
        <taxon>Trichinellidae</taxon>
        <taxon>Trichinella</taxon>
    </lineage>
</organism>
<dbReference type="GO" id="GO:0032259">
    <property type="term" value="P:methylation"/>
    <property type="evidence" value="ECO:0007669"/>
    <property type="project" value="UniProtKB-KW"/>
</dbReference>
<dbReference type="GO" id="GO:0012505">
    <property type="term" value="C:endomembrane system"/>
    <property type="evidence" value="ECO:0007669"/>
    <property type="project" value="UniProtKB-ARBA"/>
</dbReference>
<evidence type="ECO:0000256" key="14">
    <source>
        <dbReference type="ARBA" id="ARBA00023136"/>
    </source>
</evidence>
<gene>
    <name evidence="21" type="primary">slc35b4</name>
    <name evidence="21" type="ORF">T10_7294</name>
</gene>
<feature type="domain" description="PWWP" evidence="19">
    <location>
        <begin position="71"/>
        <end position="128"/>
    </location>
</feature>
<reference evidence="21 22" key="1">
    <citation type="submission" date="2015-01" db="EMBL/GenBank/DDBJ databases">
        <title>Evolution of Trichinella species and genotypes.</title>
        <authorList>
            <person name="Korhonen P.K."/>
            <person name="Edoardo P."/>
            <person name="Giuseppe L.R."/>
            <person name="Gasser R.B."/>
        </authorList>
    </citation>
    <scope>NUCLEOTIDE SEQUENCE [LARGE SCALE GENOMIC DNA]</scope>
    <source>
        <strain evidence="21">ISS1980</strain>
    </source>
</reference>
<evidence type="ECO:0000256" key="4">
    <source>
        <dbReference type="ARBA" id="ARBA00011975"/>
    </source>
</evidence>
<dbReference type="InterPro" id="IPR011011">
    <property type="entry name" value="Znf_FYVE_PHD"/>
</dbReference>
<comment type="similarity">
    <text evidence="16">Belongs to the class I-like SAM-binding methyltransferase superfamily. C5-methyltransferase family.</text>
</comment>
<dbReference type="SUPFAM" id="SSF103481">
    <property type="entry name" value="Multidrug resistance efflux transporter EmrE"/>
    <property type="match status" value="2"/>
</dbReference>
<dbReference type="InterPro" id="IPR013657">
    <property type="entry name" value="SCL35B1-4/HUT1"/>
</dbReference>
<keyword evidence="15" id="KW-0539">Nucleus</keyword>
<keyword evidence="9 18" id="KW-0812">Transmembrane</keyword>
<evidence type="ECO:0000313" key="21">
    <source>
        <dbReference type="EMBL" id="KRZ78514.1"/>
    </source>
</evidence>
<evidence type="ECO:0000256" key="16">
    <source>
        <dbReference type="PROSITE-ProRule" id="PRU01016"/>
    </source>
</evidence>
<dbReference type="Pfam" id="PF00855">
    <property type="entry name" value="PWWP"/>
    <property type="match status" value="1"/>
</dbReference>
<keyword evidence="11" id="KW-0863">Zinc-finger</keyword>
<evidence type="ECO:0000256" key="9">
    <source>
        <dbReference type="ARBA" id="ARBA00022692"/>
    </source>
</evidence>
<feature type="transmembrane region" description="Helical" evidence="18">
    <location>
        <begin position="804"/>
        <end position="822"/>
    </location>
</feature>
<dbReference type="GO" id="GO:0055085">
    <property type="term" value="P:transmembrane transport"/>
    <property type="evidence" value="ECO:0007669"/>
    <property type="project" value="InterPro"/>
</dbReference>
<evidence type="ECO:0000256" key="8">
    <source>
        <dbReference type="ARBA" id="ARBA00022691"/>
    </source>
</evidence>
<feature type="domain" description="PHD-type" evidence="20">
    <location>
        <begin position="244"/>
        <end position="376"/>
    </location>
</feature>
<dbReference type="InterPro" id="IPR049554">
    <property type="entry name" value="DNMT3_ADD_PHD"/>
</dbReference>
<dbReference type="InterPro" id="IPR001525">
    <property type="entry name" value="C5_MeTfrase"/>
</dbReference>
<dbReference type="STRING" id="268474.A0A0V1N3D1"/>
<keyword evidence="7 16" id="KW-0808">Transferase</keyword>
<dbReference type="OrthoDB" id="5915076at2759"/>
<dbReference type="CDD" id="cd11725">
    <property type="entry name" value="ADDz_Dnmt3"/>
    <property type="match status" value="1"/>
</dbReference>
<keyword evidence="12" id="KW-0862">Zinc</keyword>
<feature type="transmembrane region" description="Helical" evidence="18">
    <location>
        <begin position="772"/>
        <end position="792"/>
    </location>
</feature>
<feature type="compositionally biased region" description="Basic and acidic residues" evidence="17">
    <location>
        <begin position="1"/>
        <end position="11"/>
    </location>
</feature>
<evidence type="ECO:0000256" key="15">
    <source>
        <dbReference type="ARBA" id="ARBA00023242"/>
    </source>
</evidence>
<evidence type="ECO:0000259" key="19">
    <source>
        <dbReference type="PROSITE" id="PS50812"/>
    </source>
</evidence>
<keyword evidence="8 16" id="KW-0949">S-adenosyl-L-methionine</keyword>
<comment type="subcellular location">
    <subcellularLocation>
        <location evidence="2">Membrane</location>
        <topology evidence="2">Multi-pass membrane protein</topology>
    </subcellularLocation>
    <subcellularLocation>
        <location evidence="1">Nucleus</location>
    </subcellularLocation>
</comment>
<evidence type="ECO:0000256" key="12">
    <source>
        <dbReference type="ARBA" id="ARBA00022833"/>
    </source>
</evidence>
<proteinExistence type="inferred from homology"/>
<dbReference type="Gene3D" id="2.30.30.140">
    <property type="match status" value="1"/>
</dbReference>
<feature type="transmembrane region" description="Helical" evidence="18">
    <location>
        <begin position="976"/>
        <end position="993"/>
    </location>
</feature>
<dbReference type="Pfam" id="PF08449">
    <property type="entry name" value="UAA"/>
    <property type="match status" value="1"/>
</dbReference>
<feature type="active site" evidence="16">
    <location>
        <position position="468"/>
    </location>
</feature>
<evidence type="ECO:0000256" key="1">
    <source>
        <dbReference type="ARBA" id="ARBA00004123"/>
    </source>
</evidence>
<sequence length="1007" mass="114387">MSGKPSIDRHNQPTKNCQFGLSGRVGRIDEALQSMDKQNGSSKKSQKDFNNSNKCNSRIGVCTDPNCTLKIGDIVWARLTTRSVWWPGVVVDPRTCGYELNESVWVYWIGDQRISDVLPENTVSIMDNFEGRYRIRGSANYHKSVEEALKLFFEQNGIPLPTNVVTAALNGFTEKLREDIRYALRRNTHKILPIYIRQRLSEINSQVSLESAQMKTLNHQLPSEYSTNSPTTTTTSSLSEDFLKRYVSDSVSKYNCLLCSSGNHLLLDHPYFDGKICEICLTGYKEGYHVVDDDGKKEVCTLCGHTGSLIVCDCADCPNVFCSACIGEFGGKDLLNKIIEKDPWYCFICAMEKLGPLNPQSDWKKRLSSLFNNENVRDDIDLTLFPNEKQPIRVLSLFDGIATGKIALDELGINIEIYYSCEIDQEALLVTKVNHESQVVYLGDVRGITREKLEEISPIDLLIGGSPCNDVSIANPKRRGLYDPEGTGILFFEYFRILQNLLCINTKLNRNLFWLFENVASMRDCYKTVMDRFLGRPPALYDSRFFSAQNRARYFWGNIPGMYRTDFIVEEDRAPVLDDILTPNCGRKSKMSKVRTITTRTNSLKQGRTFSLCPIEMDGRPDTLWITEIEKLFGLPSHYTDVGGLPPAKRQKLIGQGWTVSVLCLFRTWNKYSTLKSTQPYNMLATASLVLVSCCGCMVVVEKLARQDPECMNLMTFSTFLFVTMEGLVSNPQFIMQKPKIPLKAYVKIVILFFLVNVINNQALSYNIPVPLHIIFRSGSLMTNLLLGVWILNKRYSWVKYISVLMITAGIMICTSATYSASMMSSPKSLQENETINYNKHLLIGVCMLTFALVFSSALGIAQEKLYCQYGKHPREAMFFIHMLSLPGFLLFYKDIMKHTNLFNRSELIHLPWIALDIPHLWLLLILVDIAQYFCIRFVYYLTASCSTLTVTLVITIRKFISLISSILLFSSPFTVQHWIGTALVFGGTLLFIEPFKRSNSDKVKTN</sequence>
<dbReference type="InterPro" id="IPR013083">
    <property type="entry name" value="Znf_RING/FYVE/PHD"/>
</dbReference>
<dbReference type="EMBL" id="JYDO01000012">
    <property type="protein sequence ID" value="KRZ78514.1"/>
    <property type="molecule type" value="Genomic_DNA"/>
</dbReference>
<keyword evidence="13 18" id="KW-1133">Transmembrane helix</keyword>
<protein>
    <recommendedName>
        <fullName evidence="4">DNA (cytosine-5-)-methyltransferase</fullName>
        <ecNumber evidence="4">2.1.1.37</ecNumber>
    </recommendedName>
</protein>
<evidence type="ECO:0000256" key="3">
    <source>
        <dbReference type="ARBA" id="ARBA00010694"/>
    </source>
</evidence>
<keyword evidence="22" id="KW-1185">Reference proteome</keyword>
<dbReference type="PROSITE" id="PS50812">
    <property type="entry name" value="PWWP"/>
    <property type="match status" value="1"/>
</dbReference>
<dbReference type="SUPFAM" id="SSF63748">
    <property type="entry name" value="Tudor/PWWP/MBT"/>
    <property type="match status" value="1"/>
</dbReference>
<dbReference type="PANTHER" id="PTHR23068:SF25">
    <property type="entry name" value="DNA (CYTOSINE-5)-METHYLTRANSFERASE DRM2"/>
    <property type="match status" value="1"/>
</dbReference>
<dbReference type="Pfam" id="PF21255">
    <property type="entry name" value="DNMT3_ADD_GATA1-like"/>
    <property type="match status" value="1"/>
</dbReference>
<evidence type="ECO:0000256" key="18">
    <source>
        <dbReference type="SAM" id="Phobius"/>
    </source>
</evidence>
<feature type="transmembrane region" description="Helical" evidence="18">
    <location>
        <begin position="874"/>
        <end position="893"/>
    </location>
</feature>
<dbReference type="InterPro" id="IPR000313">
    <property type="entry name" value="PWWP_dom"/>
</dbReference>
<dbReference type="AlphaFoldDB" id="A0A0V1N3D1"/>
<name>A0A0V1N3D1_9BILA</name>
<keyword evidence="6 16" id="KW-0489">Methyltransferase</keyword>
<feature type="transmembrane region" description="Helical" evidence="18">
    <location>
        <begin position="842"/>
        <end position="862"/>
    </location>
</feature>